<evidence type="ECO:0000256" key="1">
    <source>
        <dbReference type="ARBA" id="ARBA00022737"/>
    </source>
</evidence>
<feature type="compositionally biased region" description="Polar residues" evidence="3">
    <location>
        <begin position="52"/>
        <end position="61"/>
    </location>
</feature>
<comment type="caution">
    <text evidence="5">The sequence shown here is derived from an EMBL/GenBank/DDBJ whole genome shotgun (WGS) entry which is preliminary data.</text>
</comment>
<evidence type="ECO:0000259" key="4">
    <source>
        <dbReference type="SMART" id="SM00322"/>
    </source>
</evidence>
<dbReference type="PANTHER" id="PTHR10288">
    <property type="entry name" value="KH DOMAIN CONTAINING RNA BINDING PROTEIN"/>
    <property type="match status" value="1"/>
</dbReference>
<dbReference type="CDD" id="cd22459">
    <property type="entry name" value="KH-I_PEPPER_rpt1_like"/>
    <property type="match status" value="1"/>
</dbReference>
<dbReference type="Pfam" id="PF00013">
    <property type="entry name" value="KH_1"/>
    <property type="match status" value="1"/>
</dbReference>
<keyword evidence="1" id="KW-0677">Repeat</keyword>
<dbReference type="InterPro" id="IPR004088">
    <property type="entry name" value="KH_dom_type_1"/>
</dbReference>
<dbReference type="EMBL" id="QGKY02000190">
    <property type="protein sequence ID" value="KAF2587988.1"/>
    <property type="molecule type" value="Genomic_DNA"/>
</dbReference>
<organism evidence="5">
    <name type="scientific">Brassica cretica</name>
    <name type="common">Mustard</name>
    <dbReference type="NCBI Taxonomy" id="69181"/>
    <lineage>
        <taxon>Eukaryota</taxon>
        <taxon>Viridiplantae</taxon>
        <taxon>Streptophyta</taxon>
        <taxon>Embryophyta</taxon>
        <taxon>Tracheophyta</taxon>
        <taxon>Spermatophyta</taxon>
        <taxon>Magnoliopsida</taxon>
        <taxon>eudicotyledons</taxon>
        <taxon>Gunneridae</taxon>
        <taxon>Pentapetalae</taxon>
        <taxon>rosids</taxon>
        <taxon>malvids</taxon>
        <taxon>Brassicales</taxon>
        <taxon>Brassicaceae</taxon>
        <taxon>Brassiceae</taxon>
        <taxon>Brassica</taxon>
    </lineage>
</organism>
<keyword evidence="2" id="KW-0694">RNA-binding</keyword>
<gene>
    <name evidence="5" type="ORF">F2Q70_00041418</name>
</gene>
<dbReference type="InterPro" id="IPR036612">
    <property type="entry name" value="KH_dom_type_1_sf"/>
</dbReference>
<evidence type="ECO:0000256" key="2">
    <source>
        <dbReference type="PROSITE-ProRule" id="PRU00117"/>
    </source>
</evidence>
<protein>
    <recommendedName>
        <fullName evidence="4">K Homology domain-containing protein</fullName>
    </recommendedName>
</protein>
<dbReference type="SMART" id="SM00322">
    <property type="entry name" value="KH"/>
    <property type="match status" value="2"/>
</dbReference>
<name>A0A8S9K2I6_BRACR</name>
<dbReference type="AlphaFoldDB" id="A0A8S9K2I6"/>
<accession>A0A8S9K2I6</accession>
<dbReference type="Gene3D" id="3.30.310.210">
    <property type="match status" value="1"/>
</dbReference>
<dbReference type="PROSITE" id="PS50084">
    <property type="entry name" value="KH_TYPE_1"/>
    <property type="match status" value="1"/>
</dbReference>
<evidence type="ECO:0000313" key="5">
    <source>
        <dbReference type="EMBL" id="KAF2587988.1"/>
    </source>
</evidence>
<dbReference type="InterPro" id="IPR004087">
    <property type="entry name" value="KH_dom"/>
</dbReference>
<feature type="compositionally biased region" description="Polar residues" evidence="3">
    <location>
        <begin position="1"/>
        <end position="11"/>
    </location>
</feature>
<dbReference type="SUPFAM" id="SSF54791">
    <property type="entry name" value="Eukaryotic type KH-domain (KH-domain type I)"/>
    <property type="match status" value="2"/>
</dbReference>
<feature type="region of interest" description="Disordered" evidence="3">
    <location>
        <begin position="1"/>
        <end position="37"/>
    </location>
</feature>
<feature type="domain" description="K Homology" evidence="4">
    <location>
        <begin position="79"/>
        <end position="155"/>
    </location>
</feature>
<evidence type="ECO:0000256" key="3">
    <source>
        <dbReference type="SAM" id="MobiDB-lite"/>
    </source>
</evidence>
<dbReference type="GO" id="GO:0003723">
    <property type="term" value="F:RNA binding"/>
    <property type="evidence" value="ECO:0007669"/>
    <property type="project" value="UniProtKB-UniRule"/>
</dbReference>
<sequence>MVSTFLQNSPPLNGYPPPLCSKPYDTNGNSEDPHSEFFPNLCSSSSLPNIASDAASTSHSPSPRYEEGNSFQGYKDRDKKVVFKMICTSLAAGGIIGKQGTIIRALQNETGASISIGAPLKASGERVVTISARESLESRFSQAQKALVRVFTRSVEIDVGKGLFPGALVKAKLVVPSQFANDLIGNKEANVDVHISVGGQTLDCISENEMVIEIMGEYRHVEKALSHVSSILRENLLPRKDLEVMRARVGNPYENGGANYNLQPSQQISGARVNVKDAPTEGETMVLLSGNPEQTRTAMSLIVSILADH</sequence>
<proteinExistence type="predicted"/>
<reference evidence="5" key="1">
    <citation type="submission" date="2019-12" db="EMBL/GenBank/DDBJ databases">
        <title>Genome sequencing and annotation of Brassica cretica.</title>
        <authorList>
            <person name="Studholme D.J."/>
            <person name="Sarris P.F."/>
        </authorList>
    </citation>
    <scope>NUCLEOTIDE SEQUENCE</scope>
    <source>
        <strain evidence="5">PFS-102/07</strain>
        <tissue evidence="5">Leaf</tissue>
    </source>
</reference>
<feature type="region of interest" description="Disordered" evidence="3">
    <location>
        <begin position="52"/>
        <end position="71"/>
    </location>
</feature>
<feature type="domain" description="K Homology" evidence="4">
    <location>
        <begin position="167"/>
        <end position="233"/>
    </location>
</feature>